<dbReference type="Pfam" id="PF00072">
    <property type="entry name" value="Response_reg"/>
    <property type="match status" value="1"/>
</dbReference>
<protein>
    <submittedName>
        <fullName evidence="6">Transcriptional regulatory protein RcsB</fullName>
    </submittedName>
</protein>
<evidence type="ECO:0000313" key="7">
    <source>
        <dbReference type="Proteomes" id="UP000672657"/>
    </source>
</evidence>
<dbReference type="Gene3D" id="3.40.50.2300">
    <property type="match status" value="1"/>
</dbReference>
<reference evidence="6 7" key="1">
    <citation type="submission" date="2021-03" db="EMBL/GenBank/DDBJ databases">
        <authorList>
            <person name="Peeters C."/>
        </authorList>
    </citation>
    <scope>NUCLEOTIDE SEQUENCE [LARGE SCALE GENOMIC DNA]</scope>
    <source>
        <strain evidence="6 7">LMG 26411</strain>
    </source>
</reference>
<keyword evidence="7" id="KW-1185">Reference proteome</keyword>
<keyword evidence="1 3" id="KW-0597">Phosphoprotein</keyword>
<dbReference type="InterPro" id="IPR011006">
    <property type="entry name" value="CheY-like_superfamily"/>
</dbReference>
<accession>A0ABM8TP92</accession>
<dbReference type="Proteomes" id="UP000672657">
    <property type="component" value="Unassembled WGS sequence"/>
</dbReference>
<organism evidence="6 7">
    <name type="scientific">Cupriavidus numazuensis</name>
    <dbReference type="NCBI Taxonomy" id="221992"/>
    <lineage>
        <taxon>Bacteria</taxon>
        <taxon>Pseudomonadati</taxon>
        <taxon>Pseudomonadota</taxon>
        <taxon>Betaproteobacteria</taxon>
        <taxon>Burkholderiales</taxon>
        <taxon>Burkholderiaceae</taxon>
        <taxon>Cupriavidus</taxon>
    </lineage>
</organism>
<dbReference type="PANTHER" id="PTHR43214:SF17">
    <property type="entry name" value="TRANSCRIPTIONAL REGULATORY PROTEIN RCSB"/>
    <property type="match status" value="1"/>
</dbReference>
<dbReference type="InterPro" id="IPR036388">
    <property type="entry name" value="WH-like_DNA-bd_sf"/>
</dbReference>
<dbReference type="SUPFAM" id="SSF52172">
    <property type="entry name" value="CheY-like"/>
    <property type="match status" value="1"/>
</dbReference>
<dbReference type="InterPro" id="IPR039420">
    <property type="entry name" value="WalR-like"/>
</dbReference>
<dbReference type="Pfam" id="PF00196">
    <property type="entry name" value="GerE"/>
    <property type="match status" value="1"/>
</dbReference>
<dbReference type="InterPro" id="IPR058245">
    <property type="entry name" value="NreC/VraR/RcsB-like_REC"/>
</dbReference>
<dbReference type="EMBL" id="CAJPVI010000038">
    <property type="protein sequence ID" value="CAG2156858.1"/>
    <property type="molecule type" value="Genomic_DNA"/>
</dbReference>
<dbReference type="Gene3D" id="1.10.10.10">
    <property type="entry name" value="Winged helix-like DNA-binding domain superfamily/Winged helix DNA-binding domain"/>
    <property type="match status" value="1"/>
</dbReference>
<dbReference type="PROSITE" id="PS50043">
    <property type="entry name" value="HTH_LUXR_2"/>
    <property type="match status" value="1"/>
</dbReference>
<evidence type="ECO:0000256" key="1">
    <source>
        <dbReference type="ARBA" id="ARBA00022553"/>
    </source>
</evidence>
<feature type="domain" description="HTH luxR-type" evidence="4">
    <location>
        <begin position="146"/>
        <end position="211"/>
    </location>
</feature>
<comment type="caution">
    <text evidence="6">The sequence shown here is derived from an EMBL/GenBank/DDBJ whole genome shotgun (WGS) entry which is preliminary data.</text>
</comment>
<dbReference type="RefSeq" id="WP_211956271.1">
    <property type="nucleotide sequence ID" value="NZ_CAJPVI010000038.1"/>
</dbReference>
<dbReference type="CDD" id="cd17535">
    <property type="entry name" value="REC_NarL-like"/>
    <property type="match status" value="1"/>
</dbReference>
<proteinExistence type="predicted"/>
<feature type="domain" description="Response regulatory" evidence="5">
    <location>
        <begin position="4"/>
        <end position="123"/>
    </location>
</feature>
<name>A0ABM8TP92_9BURK</name>
<dbReference type="SUPFAM" id="SSF46894">
    <property type="entry name" value="C-terminal effector domain of the bipartite response regulators"/>
    <property type="match status" value="1"/>
</dbReference>
<evidence type="ECO:0000313" key="6">
    <source>
        <dbReference type="EMBL" id="CAG2156858.1"/>
    </source>
</evidence>
<dbReference type="InterPro" id="IPR000792">
    <property type="entry name" value="Tscrpt_reg_LuxR_C"/>
</dbReference>
<dbReference type="SMART" id="SM00421">
    <property type="entry name" value="HTH_LUXR"/>
    <property type="match status" value="1"/>
</dbReference>
<dbReference type="SMART" id="SM00448">
    <property type="entry name" value="REC"/>
    <property type="match status" value="1"/>
</dbReference>
<evidence type="ECO:0000256" key="2">
    <source>
        <dbReference type="ARBA" id="ARBA00023125"/>
    </source>
</evidence>
<gene>
    <name evidence="6" type="primary">rcsB_3</name>
    <name evidence="6" type="ORF">LMG26411_05390</name>
</gene>
<evidence type="ECO:0000259" key="4">
    <source>
        <dbReference type="PROSITE" id="PS50043"/>
    </source>
</evidence>
<feature type="modified residue" description="4-aspartylphosphate" evidence="3">
    <location>
        <position position="55"/>
    </location>
</feature>
<dbReference type="PRINTS" id="PR00038">
    <property type="entry name" value="HTHLUXR"/>
</dbReference>
<dbReference type="InterPro" id="IPR016032">
    <property type="entry name" value="Sig_transdc_resp-reg_C-effctor"/>
</dbReference>
<dbReference type="PROSITE" id="PS00622">
    <property type="entry name" value="HTH_LUXR_1"/>
    <property type="match status" value="1"/>
</dbReference>
<dbReference type="PANTHER" id="PTHR43214">
    <property type="entry name" value="TWO-COMPONENT RESPONSE REGULATOR"/>
    <property type="match status" value="1"/>
</dbReference>
<evidence type="ECO:0000256" key="3">
    <source>
        <dbReference type="PROSITE-ProRule" id="PRU00169"/>
    </source>
</evidence>
<sequence>MIIRVMLADDHPLILVGARHVLSTELGFTIVGEAQSADSLMDMLETTSCDVLVTDFSMPSERNADGLAMLGAIRRRFSQVRIVVLTMLDNAALLQSMRDAGALGVLNKRGDMAELPSAIVTAFQGRPFLGKSVQREMEALGINRPATTPAQVLSPREIEVVRLYAGGMSVSAVAQHLHRSIKTISTHKHSAMEKLGIRSDAELYQYAVQNGLM</sequence>
<dbReference type="CDD" id="cd06170">
    <property type="entry name" value="LuxR_C_like"/>
    <property type="match status" value="1"/>
</dbReference>
<keyword evidence="2" id="KW-0238">DNA-binding</keyword>
<dbReference type="InterPro" id="IPR001789">
    <property type="entry name" value="Sig_transdc_resp-reg_receiver"/>
</dbReference>
<evidence type="ECO:0000259" key="5">
    <source>
        <dbReference type="PROSITE" id="PS50110"/>
    </source>
</evidence>
<dbReference type="PROSITE" id="PS50110">
    <property type="entry name" value="RESPONSE_REGULATORY"/>
    <property type="match status" value="1"/>
</dbReference>